<name>A0ABQ7TN52_PHRPL</name>
<gene>
    <name evidence="3" type="ORF">JD844_013768</name>
</gene>
<evidence type="ECO:0000313" key="3">
    <source>
        <dbReference type="EMBL" id="KAH0630578.1"/>
    </source>
</evidence>
<accession>A0ABQ7TN52</accession>
<feature type="region of interest" description="Disordered" evidence="1">
    <location>
        <begin position="178"/>
        <end position="209"/>
    </location>
</feature>
<protein>
    <recommendedName>
        <fullName evidence="2">KRAB domain-containing protein</fullName>
    </recommendedName>
</protein>
<evidence type="ECO:0000256" key="1">
    <source>
        <dbReference type="SAM" id="MobiDB-lite"/>
    </source>
</evidence>
<dbReference type="Proteomes" id="UP000826234">
    <property type="component" value="Unassembled WGS sequence"/>
</dbReference>
<reference evidence="3 4" key="1">
    <citation type="journal article" date="2022" name="Gigascience">
        <title>A chromosome-level genome assembly and annotation of the desert horned lizard, Phrynosoma platyrhinos, provides insight into chromosomal rearrangements among reptiles.</title>
        <authorList>
            <person name="Koochekian N."/>
            <person name="Ascanio A."/>
            <person name="Farleigh K."/>
            <person name="Card D.C."/>
            <person name="Schield D.R."/>
            <person name="Castoe T.A."/>
            <person name="Jezkova T."/>
        </authorList>
    </citation>
    <scope>NUCLEOTIDE SEQUENCE [LARGE SCALE GENOMIC DNA]</scope>
    <source>
        <strain evidence="3">NK-2021</strain>
    </source>
</reference>
<proteinExistence type="predicted"/>
<comment type="caution">
    <text evidence="3">The sequence shown here is derived from an EMBL/GenBank/DDBJ whole genome shotgun (WGS) entry which is preliminary data.</text>
</comment>
<feature type="region of interest" description="Disordered" evidence="1">
    <location>
        <begin position="223"/>
        <end position="266"/>
    </location>
</feature>
<dbReference type="InterPro" id="IPR001909">
    <property type="entry name" value="KRAB"/>
</dbReference>
<feature type="region of interest" description="Disordered" evidence="1">
    <location>
        <begin position="284"/>
        <end position="334"/>
    </location>
</feature>
<keyword evidence="4" id="KW-1185">Reference proteome</keyword>
<organism evidence="3 4">
    <name type="scientific">Phrynosoma platyrhinos</name>
    <name type="common">Desert horned lizard</name>
    <dbReference type="NCBI Taxonomy" id="52577"/>
    <lineage>
        <taxon>Eukaryota</taxon>
        <taxon>Metazoa</taxon>
        <taxon>Chordata</taxon>
        <taxon>Craniata</taxon>
        <taxon>Vertebrata</taxon>
        <taxon>Euteleostomi</taxon>
        <taxon>Lepidosauria</taxon>
        <taxon>Squamata</taxon>
        <taxon>Bifurcata</taxon>
        <taxon>Unidentata</taxon>
        <taxon>Episquamata</taxon>
        <taxon>Toxicofera</taxon>
        <taxon>Iguania</taxon>
        <taxon>Phrynosomatidae</taxon>
        <taxon>Phrynosomatinae</taxon>
        <taxon>Phrynosoma</taxon>
    </lineage>
</organism>
<sequence>MRAEQGDPVALGLQLECKEKDTVASDVARNSQIIQSGSSRRFWERQENTVQEEDIVQFNGPQGQMLNPYWREEPFLTKEMQNKGMESCSEADISAVGLGEGLLLRKPEENETLESLTDTAANFFKADRTLLDCGQRPLLRRVSKSDSITAPFEGPPVPKPDLISWLEEKEDIFNQSSGAGVIESGDTWESESNKASIEMSSEGDKDEEVEKIAGDQRGIKVQEENHLAEMGQKKPEDTETVRVSNIENEEEEENLTSGEMLEAVPGGSQENIPFIMETVESDGWESGSEWEPYGVLSEDTENEDVGRNFRSQGRSERNEEDQAEDWRNKPNCQGKPFHWPLTSYASSTEAEGVGLPNLWTIEETSVGDQAILVMKEITEERTLTL</sequence>
<feature type="compositionally biased region" description="Basic and acidic residues" evidence="1">
    <location>
        <begin position="223"/>
        <end position="240"/>
    </location>
</feature>
<evidence type="ECO:0000313" key="4">
    <source>
        <dbReference type="Proteomes" id="UP000826234"/>
    </source>
</evidence>
<evidence type="ECO:0000259" key="2">
    <source>
        <dbReference type="PROSITE" id="PS50805"/>
    </source>
</evidence>
<dbReference type="PROSITE" id="PS50805">
    <property type="entry name" value="KRAB"/>
    <property type="match status" value="1"/>
</dbReference>
<feature type="domain" description="KRAB" evidence="2">
    <location>
        <begin position="114"/>
        <end position="185"/>
    </location>
</feature>
<dbReference type="EMBL" id="JAIPUX010000439">
    <property type="protein sequence ID" value="KAH0630578.1"/>
    <property type="molecule type" value="Genomic_DNA"/>
</dbReference>